<sequence>MIPLELALKLQPRLIRAACKGFAVCSPQNQCVLKECLPRSMQELFLLYLF</sequence>
<name>A0A8R7Q0N0_TRIUA</name>
<dbReference type="Proteomes" id="UP000015106">
    <property type="component" value="Chromosome 3"/>
</dbReference>
<dbReference type="AlphaFoldDB" id="A0A8R7Q0N0"/>
<dbReference type="EnsemblPlants" id="TuG1812G0300005396.01.T01">
    <property type="protein sequence ID" value="TuG1812G0300005396.01.T01"/>
    <property type="gene ID" value="TuG1812G0300005396.01"/>
</dbReference>
<proteinExistence type="predicted"/>
<protein>
    <submittedName>
        <fullName evidence="1">Uncharacterized protein</fullName>
    </submittedName>
</protein>
<evidence type="ECO:0000313" key="1">
    <source>
        <dbReference type="EnsemblPlants" id="TuG1812G0300005396.01.T01"/>
    </source>
</evidence>
<dbReference type="Gramene" id="TuG1812G0300005396.01.T01">
    <property type="protein sequence ID" value="TuG1812G0300005396.01.T01"/>
    <property type="gene ID" value="TuG1812G0300005396.01"/>
</dbReference>
<keyword evidence="2" id="KW-1185">Reference proteome</keyword>
<reference evidence="2" key="1">
    <citation type="journal article" date="2013" name="Nature">
        <title>Draft genome of the wheat A-genome progenitor Triticum urartu.</title>
        <authorList>
            <person name="Ling H.Q."/>
            <person name="Zhao S."/>
            <person name="Liu D."/>
            <person name="Wang J."/>
            <person name="Sun H."/>
            <person name="Zhang C."/>
            <person name="Fan H."/>
            <person name="Li D."/>
            <person name="Dong L."/>
            <person name="Tao Y."/>
            <person name="Gao C."/>
            <person name="Wu H."/>
            <person name="Li Y."/>
            <person name="Cui Y."/>
            <person name="Guo X."/>
            <person name="Zheng S."/>
            <person name="Wang B."/>
            <person name="Yu K."/>
            <person name="Liang Q."/>
            <person name="Yang W."/>
            <person name="Lou X."/>
            <person name="Chen J."/>
            <person name="Feng M."/>
            <person name="Jian J."/>
            <person name="Zhang X."/>
            <person name="Luo G."/>
            <person name="Jiang Y."/>
            <person name="Liu J."/>
            <person name="Wang Z."/>
            <person name="Sha Y."/>
            <person name="Zhang B."/>
            <person name="Wu H."/>
            <person name="Tang D."/>
            <person name="Shen Q."/>
            <person name="Xue P."/>
            <person name="Zou S."/>
            <person name="Wang X."/>
            <person name="Liu X."/>
            <person name="Wang F."/>
            <person name="Yang Y."/>
            <person name="An X."/>
            <person name="Dong Z."/>
            <person name="Zhang K."/>
            <person name="Zhang X."/>
            <person name="Luo M.C."/>
            <person name="Dvorak J."/>
            <person name="Tong Y."/>
            <person name="Wang J."/>
            <person name="Yang H."/>
            <person name="Li Z."/>
            <person name="Wang D."/>
            <person name="Zhang A."/>
            <person name="Wang J."/>
        </authorList>
    </citation>
    <scope>NUCLEOTIDE SEQUENCE</scope>
    <source>
        <strain evidence="2">cv. G1812</strain>
    </source>
</reference>
<accession>A0A8R7Q0N0</accession>
<reference evidence="1" key="3">
    <citation type="submission" date="2022-06" db="UniProtKB">
        <authorList>
            <consortium name="EnsemblPlants"/>
        </authorList>
    </citation>
    <scope>IDENTIFICATION</scope>
</reference>
<organism evidence="1 2">
    <name type="scientific">Triticum urartu</name>
    <name type="common">Red wild einkorn</name>
    <name type="synonym">Crithodium urartu</name>
    <dbReference type="NCBI Taxonomy" id="4572"/>
    <lineage>
        <taxon>Eukaryota</taxon>
        <taxon>Viridiplantae</taxon>
        <taxon>Streptophyta</taxon>
        <taxon>Embryophyta</taxon>
        <taxon>Tracheophyta</taxon>
        <taxon>Spermatophyta</taxon>
        <taxon>Magnoliopsida</taxon>
        <taxon>Liliopsida</taxon>
        <taxon>Poales</taxon>
        <taxon>Poaceae</taxon>
        <taxon>BOP clade</taxon>
        <taxon>Pooideae</taxon>
        <taxon>Triticodae</taxon>
        <taxon>Triticeae</taxon>
        <taxon>Triticinae</taxon>
        <taxon>Triticum</taxon>
    </lineage>
</organism>
<reference evidence="1" key="2">
    <citation type="submission" date="2018-03" db="EMBL/GenBank/DDBJ databases">
        <title>The Triticum urartu genome reveals the dynamic nature of wheat genome evolution.</title>
        <authorList>
            <person name="Ling H."/>
            <person name="Ma B."/>
            <person name="Shi X."/>
            <person name="Liu H."/>
            <person name="Dong L."/>
            <person name="Sun H."/>
            <person name="Cao Y."/>
            <person name="Gao Q."/>
            <person name="Zheng S."/>
            <person name="Li Y."/>
            <person name="Yu Y."/>
            <person name="Du H."/>
            <person name="Qi M."/>
            <person name="Li Y."/>
            <person name="Yu H."/>
            <person name="Cui Y."/>
            <person name="Wang N."/>
            <person name="Chen C."/>
            <person name="Wu H."/>
            <person name="Zhao Y."/>
            <person name="Zhang J."/>
            <person name="Li Y."/>
            <person name="Zhou W."/>
            <person name="Zhang B."/>
            <person name="Hu W."/>
            <person name="Eijk M."/>
            <person name="Tang J."/>
            <person name="Witsenboer H."/>
            <person name="Zhao S."/>
            <person name="Li Z."/>
            <person name="Zhang A."/>
            <person name="Wang D."/>
            <person name="Liang C."/>
        </authorList>
    </citation>
    <scope>NUCLEOTIDE SEQUENCE [LARGE SCALE GENOMIC DNA]</scope>
    <source>
        <strain evidence="1">cv. G1812</strain>
    </source>
</reference>
<evidence type="ECO:0000313" key="2">
    <source>
        <dbReference type="Proteomes" id="UP000015106"/>
    </source>
</evidence>